<gene>
    <name evidence="2" type="ORF">GRB80_09305</name>
</gene>
<name>A0A7X4VZ73_9GAMM</name>
<keyword evidence="3" id="KW-1185">Reference proteome</keyword>
<reference evidence="2 3" key="1">
    <citation type="submission" date="2019-12" db="EMBL/GenBank/DDBJ databases">
        <title>Draft genome sequencing of Halomonas icarensis D1-1.</title>
        <authorList>
            <person name="Pandiyan K."/>
            <person name="Kushwaha P."/>
            <person name="Gowdham M."/>
            <person name="Chakdar H."/>
            <person name="Singh A."/>
            <person name="Kumar M."/>
            <person name="Saxena A.K."/>
        </authorList>
    </citation>
    <scope>NUCLEOTIDE SEQUENCE [LARGE SCALE GENOMIC DNA]</scope>
    <source>
        <strain evidence="2 3">D1-1</strain>
    </source>
</reference>
<evidence type="ECO:0000256" key="1">
    <source>
        <dbReference type="SAM" id="Phobius"/>
    </source>
</evidence>
<keyword evidence="1" id="KW-0812">Transmembrane</keyword>
<evidence type="ECO:0000313" key="2">
    <source>
        <dbReference type="EMBL" id="NAW13044.1"/>
    </source>
</evidence>
<dbReference type="AlphaFoldDB" id="A0A7X4VZ73"/>
<feature type="transmembrane region" description="Helical" evidence="1">
    <location>
        <begin position="141"/>
        <end position="161"/>
    </location>
</feature>
<protein>
    <submittedName>
        <fullName evidence="2">DUF2254 domain-containing protein</fullName>
    </submittedName>
</protein>
<dbReference type="RefSeq" id="WP_161423381.1">
    <property type="nucleotide sequence ID" value="NZ_JARWMY010000004.1"/>
</dbReference>
<dbReference type="EMBL" id="WUTS01000001">
    <property type="protein sequence ID" value="NAW13044.1"/>
    <property type="molecule type" value="Genomic_DNA"/>
</dbReference>
<dbReference type="InterPro" id="IPR018723">
    <property type="entry name" value="DUF2254_membrane"/>
</dbReference>
<proteinExistence type="predicted"/>
<dbReference type="Proteomes" id="UP000448235">
    <property type="component" value="Unassembled WGS sequence"/>
</dbReference>
<keyword evidence="1" id="KW-1133">Transmembrane helix</keyword>
<keyword evidence="1" id="KW-0472">Membrane</keyword>
<feature type="transmembrane region" description="Helical" evidence="1">
    <location>
        <begin position="21"/>
        <end position="43"/>
    </location>
</feature>
<comment type="caution">
    <text evidence="2">The sequence shown here is derived from an EMBL/GenBank/DDBJ whole genome shotgun (WGS) entry which is preliminary data.</text>
</comment>
<dbReference type="Pfam" id="PF10011">
    <property type="entry name" value="DUF2254"/>
    <property type="match status" value="1"/>
</dbReference>
<sequence length="451" mass="50468">MRVLLYWPIHLFKTFRQSIAYLPSLLALAYAVLAYVSLFLPISDEQLPSLLVKLIEPPESTRSLLAALLGGMISLMVFSFSMVMSVLSQAGGQFSHKLVFGLISERHHQRVLGHYLGTILFALVLLMTPDVTEGIATWRTLAVYLACLMVIHCLALFVYFIHNASQSIQVDAVAADLHRTTLSSMQSLQSCQNGEEWRTLSTCIPPTTSDHPYHPVNARQAGYLLNADLTTLATLAERAEGTLHLHFHFGDYVVAGMPILSLEAPEAPDSGWCDEVRATLTYMEGESIGEHYVFGMTQLMEVALKALSPGINDPGTARLCLHRLTDLLRRRLEWRPCDALFDQDGVCRVTWRVEEFDSLVFRLFQPILTYGGADLSIGLELLRSLKTLSQFADNKDIKTLQAHADRVVEALAQTADHPLDRRFVSDQLNRGSHRLSLPDTLPRFPPERLDQ</sequence>
<evidence type="ECO:0000313" key="3">
    <source>
        <dbReference type="Proteomes" id="UP000448235"/>
    </source>
</evidence>
<feature type="transmembrane region" description="Helical" evidence="1">
    <location>
        <begin position="111"/>
        <end position="129"/>
    </location>
</feature>
<accession>A0A7X4VZ73</accession>
<feature type="transmembrane region" description="Helical" evidence="1">
    <location>
        <begin position="63"/>
        <end position="90"/>
    </location>
</feature>
<organism evidence="2 3">
    <name type="scientific">Halomonas icarae</name>
    <dbReference type="NCBI Taxonomy" id="2691040"/>
    <lineage>
        <taxon>Bacteria</taxon>
        <taxon>Pseudomonadati</taxon>
        <taxon>Pseudomonadota</taxon>
        <taxon>Gammaproteobacteria</taxon>
        <taxon>Oceanospirillales</taxon>
        <taxon>Halomonadaceae</taxon>
        <taxon>Halomonas</taxon>
    </lineage>
</organism>